<comment type="caution">
    <text evidence="1">The sequence shown here is derived from an EMBL/GenBank/DDBJ whole genome shotgun (WGS) entry which is preliminary data.</text>
</comment>
<name>A0ABW5TP60_9SPHI</name>
<gene>
    <name evidence="1" type="ORF">ACFSSE_04175</name>
</gene>
<sequence>MYSIAKEQCPLHQNAKDYFKYFLEKKIEIYLSSIVIAEYSVKDDVNNLPLEFVKIIPFDFFDGKTAGEFHSILINNKEQVAKIERNVIKDDCKLIAQIFNRKIGAYITKDKKSFGQIFIPIQNTKGFNIKLLDLEIALKGYKGELF</sequence>
<dbReference type="EMBL" id="JBHULV010000010">
    <property type="protein sequence ID" value="MFD2730891.1"/>
    <property type="molecule type" value="Genomic_DNA"/>
</dbReference>
<dbReference type="Proteomes" id="UP001597546">
    <property type="component" value="Unassembled WGS sequence"/>
</dbReference>
<reference evidence="2" key="1">
    <citation type="journal article" date="2019" name="Int. J. Syst. Evol. Microbiol.">
        <title>The Global Catalogue of Microorganisms (GCM) 10K type strain sequencing project: providing services to taxonomists for standard genome sequencing and annotation.</title>
        <authorList>
            <consortium name="The Broad Institute Genomics Platform"/>
            <consortium name="The Broad Institute Genome Sequencing Center for Infectious Disease"/>
            <person name="Wu L."/>
            <person name="Ma J."/>
        </authorList>
    </citation>
    <scope>NUCLEOTIDE SEQUENCE [LARGE SCALE GENOMIC DNA]</scope>
    <source>
        <strain evidence="2">KCTC 42456</strain>
    </source>
</reference>
<proteinExistence type="predicted"/>
<evidence type="ECO:0000313" key="2">
    <source>
        <dbReference type="Proteomes" id="UP001597546"/>
    </source>
</evidence>
<keyword evidence="2" id="KW-1185">Reference proteome</keyword>
<organism evidence="1 2">
    <name type="scientific">Pedobacter alpinus</name>
    <dbReference type="NCBI Taxonomy" id="1590643"/>
    <lineage>
        <taxon>Bacteria</taxon>
        <taxon>Pseudomonadati</taxon>
        <taxon>Bacteroidota</taxon>
        <taxon>Sphingobacteriia</taxon>
        <taxon>Sphingobacteriales</taxon>
        <taxon>Sphingobacteriaceae</taxon>
        <taxon>Pedobacter</taxon>
    </lineage>
</organism>
<dbReference type="RefSeq" id="WP_379044818.1">
    <property type="nucleotide sequence ID" value="NZ_JBHSKW010000049.1"/>
</dbReference>
<protein>
    <submittedName>
        <fullName evidence="1">Uncharacterized protein</fullName>
    </submittedName>
</protein>
<evidence type="ECO:0000313" key="1">
    <source>
        <dbReference type="EMBL" id="MFD2730891.1"/>
    </source>
</evidence>
<accession>A0ABW5TP60</accession>